<accession>A0A4Z0H067</accession>
<dbReference type="Proteomes" id="UP000297982">
    <property type="component" value="Unassembled WGS sequence"/>
</dbReference>
<reference evidence="2 3" key="1">
    <citation type="journal article" date="2003" name="Int. J. Syst. Evol. Microbiol.">
        <title>Halobacillus salinus sp. nov., isolated from a salt lake on the coast of the East Sea in Korea.</title>
        <authorList>
            <person name="Yoon J.H."/>
            <person name="Kang K.H."/>
            <person name="Park Y.H."/>
        </authorList>
    </citation>
    <scope>NUCLEOTIDE SEQUENCE [LARGE SCALE GENOMIC DNA]</scope>
    <source>
        <strain evidence="2 3">HSL-3</strain>
    </source>
</reference>
<feature type="transmembrane region" description="Helical" evidence="1">
    <location>
        <begin position="6"/>
        <end position="28"/>
    </location>
</feature>
<protein>
    <submittedName>
        <fullName evidence="2">Methionine/alanine import family NSS transporter small subunit</fullName>
    </submittedName>
</protein>
<dbReference type="Pfam" id="PF16951">
    <property type="entry name" value="MaAIMP_sms"/>
    <property type="match status" value="1"/>
</dbReference>
<keyword evidence="3" id="KW-1185">Reference proteome</keyword>
<evidence type="ECO:0000256" key="1">
    <source>
        <dbReference type="SAM" id="Phobius"/>
    </source>
</evidence>
<sequence length="34" mass="3456">MTASAIIIMILGIVIIWGGLAASIGNAVKKSKSQ</sequence>
<organism evidence="2 3">
    <name type="scientific">Halobacillus salinus</name>
    <dbReference type="NCBI Taxonomy" id="192814"/>
    <lineage>
        <taxon>Bacteria</taxon>
        <taxon>Bacillati</taxon>
        <taxon>Bacillota</taxon>
        <taxon>Bacilli</taxon>
        <taxon>Bacillales</taxon>
        <taxon>Bacillaceae</taxon>
        <taxon>Halobacillus</taxon>
    </lineage>
</organism>
<comment type="caution">
    <text evidence="2">The sequence shown here is derived from an EMBL/GenBank/DDBJ whole genome shotgun (WGS) entry which is preliminary data.</text>
</comment>
<keyword evidence="1" id="KW-0812">Transmembrane</keyword>
<evidence type="ECO:0000313" key="3">
    <source>
        <dbReference type="Proteomes" id="UP000297982"/>
    </source>
</evidence>
<evidence type="ECO:0000313" key="2">
    <source>
        <dbReference type="EMBL" id="TGB02202.1"/>
    </source>
</evidence>
<proteinExistence type="predicted"/>
<dbReference type="RefSeq" id="WP_079478345.1">
    <property type="nucleotide sequence ID" value="NZ_FVYZ01000003.1"/>
</dbReference>
<dbReference type="EMBL" id="SRJC01000003">
    <property type="protein sequence ID" value="TGB02202.1"/>
    <property type="molecule type" value="Genomic_DNA"/>
</dbReference>
<dbReference type="AlphaFoldDB" id="A0A4Z0H067"/>
<name>A0A4Z0H067_9BACI</name>
<dbReference type="NCBIfam" id="NF033493">
    <property type="entry name" value="MetS_like_NSS"/>
    <property type="match status" value="1"/>
</dbReference>
<keyword evidence="1" id="KW-1133">Transmembrane helix</keyword>
<gene>
    <name evidence="2" type="ORF">E4663_12720</name>
</gene>
<keyword evidence="1" id="KW-0472">Membrane</keyword>
<dbReference type="InterPro" id="IPR031596">
    <property type="entry name" value="MaAIMP_sms"/>
</dbReference>